<dbReference type="InterPro" id="IPR003657">
    <property type="entry name" value="WRKY_dom"/>
</dbReference>
<comment type="subcellular location">
    <subcellularLocation>
        <location evidence="1">Nucleus</location>
    </subcellularLocation>
</comment>
<dbReference type="Gramene" id="TRITD4Av1G070770.1">
    <property type="protein sequence ID" value="TRITD4Av1G070770.1"/>
    <property type="gene ID" value="TRITD4Av1G070770"/>
</dbReference>
<dbReference type="GO" id="GO:0043565">
    <property type="term" value="F:sequence-specific DNA binding"/>
    <property type="evidence" value="ECO:0007669"/>
    <property type="project" value="InterPro"/>
</dbReference>
<evidence type="ECO:0000256" key="4">
    <source>
        <dbReference type="ARBA" id="ARBA00023163"/>
    </source>
</evidence>
<dbReference type="AlphaFoldDB" id="A0A9R0S9B5"/>
<protein>
    <recommendedName>
        <fullName evidence="6">WRKY domain-containing protein</fullName>
    </recommendedName>
</protein>
<sequence length="135" mass="14953">MAEDGQKEIQNSTHPRSYYRCTHKSDQGCNAKRQAQICETHPIKYDITYYGEHTCKPPSNTPMIIVAASDDRAENLVSFAPTFPHLAPGSAPALTTCSAPRPIHSCRRTSSPPSWDRPGGRPRWWGRCRTTAGVG</sequence>
<keyword evidence="2" id="KW-0805">Transcription regulation</keyword>
<dbReference type="Pfam" id="PF03106">
    <property type="entry name" value="WRKY"/>
    <property type="match status" value="1"/>
</dbReference>
<keyword evidence="3" id="KW-0238">DNA-binding</keyword>
<proteinExistence type="predicted"/>
<organism evidence="7 8">
    <name type="scientific">Triticum turgidum subsp. durum</name>
    <name type="common">Durum wheat</name>
    <name type="synonym">Triticum durum</name>
    <dbReference type="NCBI Taxonomy" id="4567"/>
    <lineage>
        <taxon>Eukaryota</taxon>
        <taxon>Viridiplantae</taxon>
        <taxon>Streptophyta</taxon>
        <taxon>Embryophyta</taxon>
        <taxon>Tracheophyta</taxon>
        <taxon>Spermatophyta</taxon>
        <taxon>Magnoliopsida</taxon>
        <taxon>Liliopsida</taxon>
        <taxon>Poales</taxon>
        <taxon>Poaceae</taxon>
        <taxon>BOP clade</taxon>
        <taxon>Pooideae</taxon>
        <taxon>Triticodae</taxon>
        <taxon>Triticeae</taxon>
        <taxon>Triticinae</taxon>
        <taxon>Triticum</taxon>
    </lineage>
</organism>
<dbReference type="Gene3D" id="2.20.25.80">
    <property type="entry name" value="WRKY domain"/>
    <property type="match status" value="1"/>
</dbReference>
<dbReference type="SMART" id="SM00774">
    <property type="entry name" value="WRKY"/>
    <property type="match status" value="1"/>
</dbReference>
<gene>
    <name evidence="7" type="ORF">TRITD_4Av1G070770</name>
</gene>
<evidence type="ECO:0000256" key="1">
    <source>
        <dbReference type="ARBA" id="ARBA00004123"/>
    </source>
</evidence>
<keyword evidence="5" id="KW-0539">Nucleus</keyword>
<evidence type="ECO:0000313" key="7">
    <source>
        <dbReference type="EMBL" id="VAH90705.1"/>
    </source>
</evidence>
<evidence type="ECO:0000256" key="2">
    <source>
        <dbReference type="ARBA" id="ARBA00023015"/>
    </source>
</evidence>
<dbReference type="SUPFAM" id="SSF118290">
    <property type="entry name" value="WRKY DNA-binding domain"/>
    <property type="match status" value="1"/>
</dbReference>
<name>A0A9R0S9B5_TRITD</name>
<dbReference type="GO" id="GO:0003700">
    <property type="term" value="F:DNA-binding transcription factor activity"/>
    <property type="evidence" value="ECO:0007669"/>
    <property type="project" value="InterPro"/>
</dbReference>
<evidence type="ECO:0000256" key="5">
    <source>
        <dbReference type="ARBA" id="ARBA00023242"/>
    </source>
</evidence>
<dbReference type="InterPro" id="IPR044810">
    <property type="entry name" value="WRKY_plant"/>
</dbReference>
<feature type="domain" description="WRKY" evidence="6">
    <location>
        <begin position="1"/>
        <end position="58"/>
    </location>
</feature>
<dbReference type="GO" id="GO:0005634">
    <property type="term" value="C:nucleus"/>
    <property type="evidence" value="ECO:0007669"/>
    <property type="project" value="UniProtKB-SubCell"/>
</dbReference>
<evidence type="ECO:0000256" key="3">
    <source>
        <dbReference type="ARBA" id="ARBA00023125"/>
    </source>
</evidence>
<dbReference type="PROSITE" id="PS50811">
    <property type="entry name" value="WRKY"/>
    <property type="match status" value="1"/>
</dbReference>
<dbReference type="EMBL" id="LT934117">
    <property type="protein sequence ID" value="VAH90705.1"/>
    <property type="molecule type" value="Genomic_DNA"/>
</dbReference>
<reference evidence="7 8" key="1">
    <citation type="submission" date="2017-09" db="EMBL/GenBank/DDBJ databases">
        <authorList>
            <consortium name="International Durum Wheat Genome Sequencing Consortium (IDWGSC)"/>
            <person name="Milanesi L."/>
        </authorList>
    </citation>
    <scope>NUCLEOTIDE SEQUENCE [LARGE SCALE GENOMIC DNA]</scope>
    <source>
        <strain evidence="8">cv. Svevo</strain>
    </source>
</reference>
<evidence type="ECO:0000259" key="6">
    <source>
        <dbReference type="PROSITE" id="PS50811"/>
    </source>
</evidence>
<evidence type="ECO:0000313" key="8">
    <source>
        <dbReference type="Proteomes" id="UP000324705"/>
    </source>
</evidence>
<keyword evidence="8" id="KW-1185">Reference proteome</keyword>
<dbReference type="Proteomes" id="UP000324705">
    <property type="component" value="Chromosome 4A"/>
</dbReference>
<dbReference type="PANTHER" id="PTHR31282">
    <property type="entry name" value="WRKY TRANSCRIPTION FACTOR 21-RELATED"/>
    <property type="match status" value="1"/>
</dbReference>
<keyword evidence="4" id="KW-0804">Transcription</keyword>
<accession>A0A9R0S9B5</accession>
<dbReference type="InterPro" id="IPR036576">
    <property type="entry name" value="WRKY_dom_sf"/>
</dbReference>